<keyword evidence="3" id="KW-1185">Reference proteome</keyword>
<dbReference type="AlphaFoldDB" id="A0A7W2A8Y4"/>
<reference evidence="2 3" key="1">
    <citation type="submission" date="2020-07" db="EMBL/GenBank/DDBJ databases">
        <authorList>
            <person name="Feng H."/>
        </authorList>
    </citation>
    <scope>NUCLEOTIDE SEQUENCE [LARGE SCALE GENOMIC DNA]</scope>
    <source>
        <strain evidence="3">s-10</strain>
    </source>
</reference>
<proteinExistence type="predicted"/>
<comment type="caution">
    <text evidence="2">The sequence shown here is derived from an EMBL/GenBank/DDBJ whole genome shotgun (WGS) entry which is preliminary data.</text>
</comment>
<evidence type="ECO:0000313" key="3">
    <source>
        <dbReference type="Proteomes" id="UP000535491"/>
    </source>
</evidence>
<organism evidence="2 3">
    <name type="scientific">Paenactinomyces guangxiensis</name>
    <dbReference type="NCBI Taxonomy" id="1490290"/>
    <lineage>
        <taxon>Bacteria</taxon>
        <taxon>Bacillati</taxon>
        <taxon>Bacillota</taxon>
        <taxon>Bacilli</taxon>
        <taxon>Bacillales</taxon>
        <taxon>Thermoactinomycetaceae</taxon>
        <taxon>Paenactinomyces</taxon>
    </lineage>
</organism>
<dbReference type="EMBL" id="JACEIQ010000012">
    <property type="protein sequence ID" value="MBA4495110.1"/>
    <property type="molecule type" value="Genomic_DNA"/>
</dbReference>
<name>A0A7W2A8Y4_9BACL</name>
<protein>
    <submittedName>
        <fullName evidence="2">Uncharacterized protein</fullName>
    </submittedName>
</protein>
<dbReference type="Proteomes" id="UP000535491">
    <property type="component" value="Unassembled WGS sequence"/>
</dbReference>
<keyword evidence="1" id="KW-0175">Coiled coil</keyword>
<evidence type="ECO:0000256" key="1">
    <source>
        <dbReference type="SAM" id="Coils"/>
    </source>
</evidence>
<accession>A0A7W2A8Y4</accession>
<gene>
    <name evidence="2" type="ORF">H1191_12410</name>
</gene>
<sequence length="64" mass="7835">MEKENQLYIEEFDSWLKEQFLALECNKREAELKRKMAELIEKQYELARERINLAVDELNEWAKS</sequence>
<evidence type="ECO:0000313" key="2">
    <source>
        <dbReference type="EMBL" id="MBA4495110.1"/>
    </source>
</evidence>
<dbReference type="RefSeq" id="WP_181752353.1">
    <property type="nucleotide sequence ID" value="NZ_JACEIQ010000012.1"/>
</dbReference>
<feature type="coiled-coil region" evidence="1">
    <location>
        <begin position="22"/>
        <end position="57"/>
    </location>
</feature>